<evidence type="ECO:0000259" key="3">
    <source>
        <dbReference type="PROSITE" id="PS50883"/>
    </source>
</evidence>
<evidence type="ECO:0000313" key="6">
    <source>
        <dbReference type="Proteomes" id="UP000031419"/>
    </source>
</evidence>
<dbReference type="Proteomes" id="UP000031419">
    <property type="component" value="Unassembled WGS sequence"/>
</dbReference>
<dbReference type="InterPro" id="IPR035919">
    <property type="entry name" value="EAL_sf"/>
</dbReference>
<dbReference type="STRING" id="28042.GU90_04675"/>
<dbReference type="PROSITE" id="PS50112">
    <property type="entry name" value="PAS"/>
    <property type="match status" value="1"/>
</dbReference>
<evidence type="ECO:0000259" key="1">
    <source>
        <dbReference type="PROSITE" id="PS50112"/>
    </source>
</evidence>
<accession>A0A073B281</accession>
<dbReference type="Pfam" id="PF00989">
    <property type="entry name" value="PAS"/>
    <property type="match status" value="1"/>
</dbReference>
<dbReference type="SUPFAM" id="SSF55785">
    <property type="entry name" value="PYP-like sensor domain (PAS domain)"/>
    <property type="match status" value="2"/>
</dbReference>
<organism evidence="5 6">
    <name type="scientific">Saccharopolyspora rectivirgula</name>
    <dbReference type="NCBI Taxonomy" id="28042"/>
    <lineage>
        <taxon>Bacteria</taxon>
        <taxon>Bacillati</taxon>
        <taxon>Actinomycetota</taxon>
        <taxon>Actinomycetes</taxon>
        <taxon>Pseudonocardiales</taxon>
        <taxon>Pseudonocardiaceae</taxon>
        <taxon>Saccharopolyspora</taxon>
    </lineage>
</organism>
<dbReference type="InterPro" id="IPR035965">
    <property type="entry name" value="PAS-like_dom_sf"/>
</dbReference>
<dbReference type="InterPro" id="IPR001633">
    <property type="entry name" value="EAL_dom"/>
</dbReference>
<dbReference type="InterPro" id="IPR043128">
    <property type="entry name" value="Rev_trsase/Diguanyl_cyclase"/>
</dbReference>
<dbReference type="SUPFAM" id="SSF141868">
    <property type="entry name" value="EAL domain-like"/>
    <property type="match status" value="1"/>
</dbReference>
<feature type="domain" description="PAS" evidence="1">
    <location>
        <begin position="38"/>
        <end position="75"/>
    </location>
</feature>
<evidence type="ECO:0000313" key="5">
    <source>
        <dbReference type="EMBL" id="KEI45402.1"/>
    </source>
</evidence>
<dbReference type="NCBIfam" id="TIGR00229">
    <property type="entry name" value="sensory_box"/>
    <property type="match status" value="2"/>
</dbReference>
<dbReference type="InterPro" id="IPR052155">
    <property type="entry name" value="Biofilm_reg_signaling"/>
</dbReference>
<dbReference type="Gene3D" id="3.30.450.20">
    <property type="entry name" value="PAS domain"/>
    <property type="match status" value="2"/>
</dbReference>
<dbReference type="PROSITE" id="PS50113">
    <property type="entry name" value="PAC"/>
    <property type="match status" value="1"/>
</dbReference>
<dbReference type="InterPro" id="IPR000014">
    <property type="entry name" value="PAS"/>
</dbReference>
<dbReference type="InterPro" id="IPR000160">
    <property type="entry name" value="GGDEF_dom"/>
</dbReference>
<dbReference type="CDD" id="cd00130">
    <property type="entry name" value="PAS"/>
    <property type="match status" value="2"/>
</dbReference>
<feature type="domain" description="GGDEF" evidence="4">
    <location>
        <begin position="304"/>
        <end position="437"/>
    </location>
</feature>
<dbReference type="Gene3D" id="3.30.70.270">
    <property type="match status" value="1"/>
</dbReference>
<protein>
    <submittedName>
        <fullName evidence="5">Diguanylate phosphodiesterase</fullName>
    </submittedName>
</protein>
<proteinExistence type="predicted"/>
<dbReference type="Gene3D" id="3.20.20.450">
    <property type="entry name" value="EAL domain"/>
    <property type="match status" value="1"/>
</dbReference>
<dbReference type="PROSITE" id="PS50887">
    <property type="entry name" value="GGDEF"/>
    <property type="match status" value="1"/>
</dbReference>
<gene>
    <name evidence="5" type="ORF">GU90_04675</name>
</gene>
<dbReference type="CDD" id="cd01948">
    <property type="entry name" value="EAL"/>
    <property type="match status" value="1"/>
</dbReference>
<feature type="domain" description="EAL" evidence="3">
    <location>
        <begin position="446"/>
        <end position="700"/>
    </location>
</feature>
<dbReference type="eggNOG" id="COG5001">
    <property type="taxonomic scope" value="Bacteria"/>
</dbReference>
<feature type="domain" description="PAC" evidence="2">
    <location>
        <begin position="97"/>
        <end position="149"/>
    </location>
</feature>
<dbReference type="NCBIfam" id="TIGR00254">
    <property type="entry name" value="GGDEF"/>
    <property type="match status" value="1"/>
</dbReference>
<dbReference type="EMBL" id="JNVU01000013">
    <property type="protein sequence ID" value="KEI45402.1"/>
    <property type="molecule type" value="Genomic_DNA"/>
</dbReference>
<dbReference type="InterPro" id="IPR000700">
    <property type="entry name" value="PAS-assoc_C"/>
</dbReference>
<dbReference type="SMART" id="SM00091">
    <property type="entry name" value="PAS"/>
    <property type="match status" value="2"/>
</dbReference>
<name>A0A073B281_9PSEU</name>
<reference evidence="5 6" key="1">
    <citation type="submission" date="2014-06" db="EMBL/GenBank/DDBJ databases">
        <title>Saccharopolyspora rectivirgula DSM-43113 Genome sequencing.</title>
        <authorList>
            <person name="Barrera C."/>
            <person name="Millon L."/>
            <person name="Rognon B."/>
            <person name="Zaugg C."/>
            <person name="Monod M."/>
        </authorList>
    </citation>
    <scope>NUCLEOTIDE SEQUENCE [LARGE SCALE GENOMIC DNA]</scope>
    <source>
        <strain evidence="5 6">DSM 43113</strain>
    </source>
</reference>
<dbReference type="SMART" id="SM00267">
    <property type="entry name" value="GGDEF"/>
    <property type="match status" value="1"/>
</dbReference>
<dbReference type="Pfam" id="PF00990">
    <property type="entry name" value="GGDEF"/>
    <property type="match status" value="1"/>
</dbReference>
<evidence type="ECO:0000259" key="2">
    <source>
        <dbReference type="PROSITE" id="PS50113"/>
    </source>
</evidence>
<dbReference type="AlphaFoldDB" id="A0A073B281"/>
<dbReference type="SUPFAM" id="SSF55073">
    <property type="entry name" value="Nucleotide cyclase"/>
    <property type="match status" value="1"/>
</dbReference>
<evidence type="ECO:0000259" key="4">
    <source>
        <dbReference type="PROSITE" id="PS50887"/>
    </source>
</evidence>
<sequence>MIDRNGSQEIRTPPEVSELTNSQVAKVLAAEDMREYAIFSLDATGRVTSWNNGAARIKGYSTEEIVGRHFSVFYPPEVVEAGYPEWELGQAAENGFFIDEGWRTRKDGSRFWAHVVLVAQRATDGALAGFVKVTRDQNEAVIRKERLERRFTDLFELTPVGVAMLDELGTVLDANGSLCDLLHCRLHQLRGRPVSELLHVSDPGGPFVPIPDSAEALPDSTGQLHRVLARVDDGQPIIVQVNRTTTVQEEGKRFWLVAVQDVTQRVREAEYLQYQATHDETTGLLNRNGVRRLLSPLPSAQFVNRIAVFAADLDNFKRVNDSLGHEGGDELLSALAQRLTNGLPPTCTPARFYGDEFLVVCSDVQEAGGMRALTAQIAKILHTVVPVRGRLIKVSASIGAAVVENDRTTGEELVRYADAAMFEAKQRGQGFVERADPVLASTAASQLTLEEQLRHAIHNDSITMHYQPIVDNDGSVVLAEALLRWSPKSDEAPLPPPQVLRVAAQGDLLRDLDRRILRTALREASHWTGPDGEPISISVNLGGLRPDMPGFDEEILAAISESGAKPEQVVLEVVETTLAELPETAQQAMSELTRIGVRFAMDDFGTGYSSLARLKDMNTQILKLDRKFVSGIGTDPMDLGITRAMVELAHTMGRECIAEGVEDADQHRLLQDIGVDAYQGYLFSKPLPPAEFKEFVQAANARPARG</sequence>
<dbReference type="PANTHER" id="PTHR44757">
    <property type="entry name" value="DIGUANYLATE CYCLASE DGCP"/>
    <property type="match status" value="1"/>
</dbReference>
<dbReference type="PROSITE" id="PS50883">
    <property type="entry name" value="EAL"/>
    <property type="match status" value="1"/>
</dbReference>
<dbReference type="Pfam" id="PF00563">
    <property type="entry name" value="EAL"/>
    <property type="match status" value="1"/>
</dbReference>
<keyword evidence="6" id="KW-1185">Reference proteome</keyword>
<dbReference type="InterPro" id="IPR013767">
    <property type="entry name" value="PAS_fold"/>
</dbReference>
<dbReference type="InterPro" id="IPR029787">
    <property type="entry name" value="Nucleotide_cyclase"/>
</dbReference>
<dbReference type="SMART" id="SM00052">
    <property type="entry name" value="EAL"/>
    <property type="match status" value="1"/>
</dbReference>
<dbReference type="GO" id="GO:0006355">
    <property type="term" value="P:regulation of DNA-templated transcription"/>
    <property type="evidence" value="ECO:0007669"/>
    <property type="project" value="InterPro"/>
</dbReference>
<dbReference type="Pfam" id="PF13426">
    <property type="entry name" value="PAS_9"/>
    <property type="match status" value="1"/>
</dbReference>
<dbReference type="CDD" id="cd01949">
    <property type="entry name" value="GGDEF"/>
    <property type="match status" value="1"/>
</dbReference>
<dbReference type="PANTHER" id="PTHR44757:SF2">
    <property type="entry name" value="BIOFILM ARCHITECTURE MAINTENANCE PROTEIN MBAA"/>
    <property type="match status" value="1"/>
</dbReference>
<comment type="caution">
    <text evidence="5">The sequence shown here is derived from an EMBL/GenBank/DDBJ whole genome shotgun (WGS) entry which is preliminary data.</text>
</comment>